<evidence type="ECO:0000256" key="1">
    <source>
        <dbReference type="SAM" id="MobiDB-lite"/>
    </source>
</evidence>
<proteinExistence type="predicted"/>
<feature type="region of interest" description="Disordered" evidence="1">
    <location>
        <begin position="712"/>
        <end position="757"/>
    </location>
</feature>
<name>A0AAD8RC87_LOLMU</name>
<feature type="domain" description="Arabidopsis retrotransposon Orf1 C-terminal" evidence="2">
    <location>
        <begin position="525"/>
        <end position="592"/>
    </location>
</feature>
<feature type="compositionally biased region" description="Polar residues" evidence="1">
    <location>
        <begin position="87"/>
        <end position="108"/>
    </location>
</feature>
<feature type="compositionally biased region" description="Polar residues" evidence="1">
    <location>
        <begin position="13"/>
        <end position="27"/>
    </location>
</feature>
<dbReference type="Pfam" id="PF03078">
    <property type="entry name" value="ATHILA"/>
    <property type="match status" value="1"/>
</dbReference>
<dbReference type="AlphaFoldDB" id="A0AAD8RC87"/>
<dbReference type="InterPro" id="IPR004312">
    <property type="entry name" value="ATHILA_Orf1_C"/>
</dbReference>
<feature type="region of interest" description="Disordered" evidence="1">
    <location>
        <begin position="1"/>
        <end position="63"/>
    </location>
</feature>
<evidence type="ECO:0000313" key="5">
    <source>
        <dbReference type="Proteomes" id="UP001231189"/>
    </source>
</evidence>
<feature type="compositionally biased region" description="Polar residues" evidence="1">
    <location>
        <begin position="41"/>
        <end position="58"/>
    </location>
</feature>
<feature type="compositionally biased region" description="Basic and acidic residues" evidence="1">
    <location>
        <begin position="376"/>
        <end position="392"/>
    </location>
</feature>
<evidence type="ECO:0000259" key="3">
    <source>
        <dbReference type="Pfam" id="PF03732"/>
    </source>
</evidence>
<feature type="domain" description="Retrotransposon gag" evidence="3">
    <location>
        <begin position="220"/>
        <end position="313"/>
    </location>
</feature>
<feature type="compositionally biased region" description="Basic and acidic residues" evidence="1">
    <location>
        <begin position="418"/>
        <end position="429"/>
    </location>
</feature>
<organism evidence="4 5">
    <name type="scientific">Lolium multiflorum</name>
    <name type="common">Italian ryegrass</name>
    <name type="synonym">Lolium perenne subsp. multiflorum</name>
    <dbReference type="NCBI Taxonomy" id="4521"/>
    <lineage>
        <taxon>Eukaryota</taxon>
        <taxon>Viridiplantae</taxon>
        <taxon>Streptophyta</taxon>
        <taxon>Embryophyta</taxon>
        <taxon>Tracheophyta</taxon>
        <taxon>Spermatophyta</taxon>
        <taxon>Magnoliopsida</taxon>
        <taxon>Liliopsida</taxon>
        <taxon>Poales</taxon>
        <taxon>Poaceae</taxon>
        <taxon>BOP clade</taxon>
        <taxon>Pooideae</taxon>
        <taxon>Poodae</taxon>
        <taxon>Poeae</taxon>
        <taxon>Poeae Chloroplast Group 2 (Poeae type)</taxon>
        <taxon>Loliodinae</taxon>
        <taxon>Loliinae</taxon>
        <taxon>Lolium</taxon>
    </lineage>
</organism>
<feature type="region of interest" description="Disordered" evidence="1">
    <location>
        <begin position="376"/>
        <end position="501"/>
    </location>
</feature>
<dbReference type="InterPro" id="IPR005162">
    <property type="entry name" value="Retrotrans_gag_dom"/>
</dbReference>
<dbReference type="PANTHER" id="PTHR33223:SF11">
    <property type="entry name" value="ELEMENT PROTEIN, PUTATIVE-RELATED"/>
    <property type="match status" value="1"/>
</dbReference>
<evidence type="ECO:0000313" key="4">
    <source>
        <dbReference type="EMBL" id="KAK1616663.1"/>
    </source>
</evidence>
<feature type="compositionally biased region" description="Basic and acidic residues" evidence="1">
    <location>
        <begin position="469"/>
        <end position="501"/>
    </location>
</feature>
<keyword evidence="5" id="KW-1185">Reference proteome</keyword>
<reference evidence="4" key="1">
    <citation type="submission" date="2023-07" db="EMBL/GenBank/DDBJ databases">
        <title>A chromosome-level genome assembly of Lolium multiflorum.</title>
        <authorList>
            <person name="Chen Y."/>
            <person name="Copetti D."/>
            <person name="Kolliker R."/>
            <person name="Studer B."/>
        </authorList>
    </citation>
    <scope>NUCLEOTIDE SEQUENCE</scope>
    <source>
        <strain evidence="4">02402/16</strain>
        <tissue evidence="4">Leaf</tissue>
    </source>
</reference>
<dbReference type="PANTHER" id="PTHR33223">
    <property type="entry name" value="CCHC-TYPE DOMAIN-CONTAINING PROTEIN"/>
    <property type="match status" value="1"/>
</dbReference>
<dbReference type="EMBL" id="JAUUTY010000006">
    <property type="protein sequence ID" value="KAK1616663.1"/>
    <property type="molecule type" value="Genomic_DNA"/>
</dbReference>
<feature type="compositionally biased region" description="Basic and acidic residues" evidence="1">
    <location>
        <begin position="714"/>
        <end position="723"/>
    </location>
</feature>
<sequence length="777" mass="86696">MGKPRDTKVAILPSTTRKGTTLSTSAALDSPSVISKLVSPPQASNVGTSAESENSSYNFDDASDVLDNDGSLGSFLDATIARSRQIENTETPNENAATPVNSPESVEYSSDDPDEDYVELDDDFIDKCNATTDARKIKKLLAQHAVRYKLSPDPKFATSPINIKDKDYDFSLDLSHIAIVEKTPFGGTEKESVVEHMNELSTLSSLFSDDVKMRTYFVAKFFPFSLKDDAKTWYNSLPPGSIDSPSGLLDVFFRKYFPASAQHIALQKIYSFDQEDGEKLPEAWARFCSLIRARPGHDLEKHDLLDIFYSGLTIESRAYLDSCAGCVFRKRTPDEAEELLAKIGRNHDDWTTPEPTPTPILKKRGMIKLNDEDMREAKKSLKEKGIKPEDVKNLPPIEDLCKITPPSSMIEDPLYPEGHPKRVEQDSQRTETSAPSKKKKKKHKNVVESSEPVNDPNSISISDAETESGNEHDKDNDKNDASDKEEVENEPEKHAKNKKYTKEDFIAKKHAIRVPQWGSCEKIRGSPQELLDLFKMICHGRSFSEDGGKISSIQLPAIRYFAYFITKCVLARKNASKLSIQDLAFLAAALQGDRTYNLGALIAYRLATNREKGGICGGLIASRLLAMHGVEPHHLDIQLSIEKLDIVSMIKHEFVSDLSNLSNLSYKITFYKKTWRTTKKTEKLVGLPAPVLFNLDSRKGWSVTEGELDAYIEGDGHHARDGTEEAEERLDSSSDAASSSHQHVGHEEPSPFSSAPGPYYDYAMYDPPAWNPDPRWG</sequence>
<dbReference type="Proteomes" id="UP001231189">
    <property type="component" value="Unassembled WGS sequence"/>
</dbReference>
<protein>
    <recommendedName>
        <fullName evidence="6">Retrotransposon gag domain-containing protein</fullName>
    </recommendedName>
</protein>
<dbReference type="Pfam" id="PF03732">
    <property type="entry name" value="Retrotrans_gag"/>
    <property type="match status" value="1"/>
</dbReference>
<feature type="region of interest" description="Disordered" evidence="1">
    <location>
        <begin position="87"/>
        <end position="114"/>
    </location>
</feature>
<evidence type="ECO:0008006" key="6">
    <source>
        <dbReference type="Google" id="ProtNLM"/>
    </source>
</evidence>
<gene>
    <name evidence="4" type="ORF">QYE76_022180</name>
</gene>
<accession>A0AAD8RC87</accession>
<feature type="compositionally biased region" description="Polar residues" evidence="1">
    <location>
        <begin position="447"/>
        <end position="463"/>
    </location>
</feature>
<comment type="caution">
    <text evidence="4">The sequence shown here is derived from an EMBL/GenBank/DDBJ whole genome shotgun (WGS) entry which is preliminary data.</text>
</comment>
<evidence type="ECO:0000259" key="2">
    <source>
        <dbReference type="Pfam" id="PF03078"/>
    </source>
</evidence>